<dbReference type="PANTHER" id="PTHR31170:SF25">
    <property type="entry name" value="BNAA09G04570D PROTEIN"/>
    <property type="match status" value="1"/>
</dbReference>
<protein>
    <submittedName>
        <fullName evidence="3">Uncharacterized protein</fullName>
    </submittedName>
</protein>
<keyword evidence="2" id="KW-0812">Transmembrane</keyword>
<name>A9NUU0_PICSI</name>
<dbReference type="PANTHER" id="PTHR31170">
    <property type="entry name" value="BNAC04G53230D PROTEIN"/>
    <property type="match status" value="1"/>
</dbReference>
<proteinExistence type="evidence at transcript level"/>
<accession>A9NUU0</accession>
<dbReference type="EMBL" id="EF085093">
    <property type="protein sequence ID" value="ABK24401.1"/>
    <property type="molecule type" value="mRNA"/>
</dbReference>
<feature type="transmembrane region" description="Helical" evidence="2">
    <location>
        <begin position="426"/>
        <end position="450"/>
    </location>
</feature>
<dbReference type="InterPro" id="IPR004158">
    <property type="entry name" value="DUF247_pln"/>
</dbReference>
<feature type="region of interest" description="Disordered" evidence="1">
    <location>
        <begin position="1"/>
        <end position="23"/>
    </location>
</feature>
<evidence type="ECO:0000313" key="3">
    <source>
        <dbReference type="EMBL" id="ABK24401.1"/>
    </source>
</evidence>
<reference evidence="3" key="1">
    <citation type="journal article" date="2008" name="BMC Genomics">
        <title>A conifer genomics resource of 200,000 spruce (Picea spp.) ESTs and 6,464 high-quality, sequence-finished full-length cDNAs for Sitka spruce (Picea sitchensis).</title>
        <authorList>
            <person name="Ralph S.G."/>
            <person name="Chun H.J."/>
            <person name="Kolosova N."/>
            <person name="Cooper D."/>
            <person name="Oddy C."/>
            <person name="Ritland C.E."/>
            <person name="Kirkpatrick R."/>
            <person name="Moore R."/>
            <person name="Barber S."/>
            <person name="Holt R.A."/>
            <person name="Jones S.J."/>
            <person name="Marra M.A."/>
            <person name="Douglas C.J."/>
            <person name="Ritland K."/>
            <person name="Bohlmann J."/>
        </authorList>
    </citation>
    <scope>NUCLEOTIDE SEQUENCE</scope>
    <source>
        <tissue evidence="3">Green portion of the leader tissue</tissue>
    </source>
</reference>
<dbReference type="AlphaFoldDB" id="A9NUU0"/>
<dbReference type="Pfam" id="PF03140">
    <property type="entry name" value="DUF247"/>
    <property type="match status" value="1"/>
</dbReference>
<organism evidence="3">
    <name type="scientific">Picea sitchensis</name>
    <name type="common">Sitka spruce</name>
    <name type="synonym">Pinus sitchensis</name>
    <dbReference type="NCBI Taxonomy" id="3332"/>
    <lineage>
        <taxon>Eukaryota</taxon>
        <taxon>Viridiplantae</taxon>
        <taxon>Streptophyta</taxon>
        <taxon>Embryophyta</taxon>
        <taxon>Tracheophyta</taxon>
        <taxon>Spermatophyta</taxon>
        <taxon>Pinopsida</taxon>
        <taxon>Pinidae</taxon>
        <taxon>Conifers I</taxon>
        <taxon>Pinales</taxon>
        <taxon>Pinaceae</taxon>
        <taxon>Picea</taxon>
    </lineage>
</organism>
<keyword evidence="2" id="KW-1133">Transmembrane helix</keyword>
<sequence>MDDHRIDMLFPSSEQSEEPEDRVPTVAERVSRVLERSTTLKSKAAYVPQVVSLGPFHFGKPQLAKYETFKHKLPGILADRPGRPPFEKLVEDMADQSIKIRQWYRTFHVCPDSDEELAWILARDGLFLLRFLRKIFTRDWDCDQATRFFFLQNQLPSAVEEDIMKLENQTTMFAAVQEDIMKLENQIPMFALQMILQWQAGTDLDLNSILRHVWHTLSPFLYKRDRLDSNVITGTSLRPDSHLLGFVYENITRSSDPTDHTEHNRMWKKKRYITLPSAVELRRKGVKFAAHVENLNEVRFDGKTCTFHLPTIEMDDRTDAVMRNLVAFEAFVCKKETKPLMCYVDVMDRLINTAADVEVLRNGGILHNRLGTDEEVAGVWNGMRKVMGKGEYEPIDSAIDDVITFYTNYEYIMICGELKEKYFPRAWLVVSTLAGCIVLLLSVLQTILAWEQVRLQRQSMNI</sequence>
<keyword evidence="2" id="KW-0472">Membrane</keyword>
<evidence type="ECO:0000256" key="1">
    <source>
        <dbReference type="SAM" id="MobiDB-lite"/>
    </source>
</evidence>
<evidence type="ECO:0000256" key="2">
    <source>
        <dbReference type="SAM" id="Phobius"/>
    </source>
</evidence>